<feature type="region of interest" description="Disordered" evidence="1">
    <location>
        <begin position="363"/>
        <end position="384"/>
    </location>
</feature>
<accession>A0ABU6YL94</accession>
<reference evidence="2 3" key="1">
    <citation type="journal article" date="2023" name="Plants (Basel)">
        <title>Bridging the Gap: Combining Genomics and Transcriptomics Approaches to Understand Stylosanthes scabra, an Orphan Legume from the Brazilian Caatinga.</title>
        <authorList>
            <person name="Ferreira-Neto J.R.C."/>
            <person name="da Silva M.D."/>
            <person name="Binneck E."/>
            <person name="de Melo N.F."/>
            <person name="da Silva R.H."/>
            <person name="de Melo A.L.T.M."/>
            <person name="Pandolfi V."/>
            <person name="Bustamante F.O."/>
            <person name="Brasileiro-Vidal A.C."/>
            <person name="Benko-Iseppon A.M."/>
        </authorList>
    </citation>
    <scope>NUCLEOTIDE SEQUENCE [LARGE SCALE GENOMIC DNA]</scope>
    <source>
        <tissue evidence="2">Leaves</tissue>
    </source>
</reference>
<name>A0ABU6YL94_9FABA</name>
<proteinExistence type="predicted"/>
<feature type="compositionally biased region" description="Polar residues" evidence="1">
    <location>
        <begin position="368"/>
        <end position="381"/>
    </location>
</feature>
<feature type="compositionally biased region" description="Low complexity" evidence="1">
    <location>
        <begin position="587"/>
        <end position="601"/>
    </location>
</feature>
<dbReference type="EMBL" id="JASCZI010242468">
    <property type="protein sequence ID" value="MED6211165.1"/>
    <property type="molecule type" value="Genomic_DNA"/>
</dbReference>
<sequence length="621" mass="70202">MAEKGVDMKVNNPRSPEMGLWDSRSNVVSRIIPFPCGPLIRGLIPLRIGPWGRSVTLPTLGSLSYFGPSFRAKKKSCQNVRVPRVLSVVERELYGWVDEEIFTQPSVVEADALPELRREMRLMVDRAAEGDFVLEAAGPSDRLPFRAQEDRSHYLWVYTELFTRLGVRLPFTDFQREVLSRCWVAASQLHLNGWGFLRTFERVCLHFGFRLSWRIFLYTYQLHAPPPEKGFMSFRAYQGRKFFDSFEESIQEFKWHYFKVPALPGKRPFWLDDEGAPFSWVYWNAEVGDFRVSALDPLETLAFEFLQSLPAGMGKKSNFKCRWILDPNDADVGAFLDNLLKDMEKQSRFDRLIQKMKEAEGVGPRSILPSSKAQTTASGASASDPVALASIPASKVAGKPTSATAAKPFSVEKEEGVREDPAADLRQKRRKRKASEASAEEAALGGDSSWKHKSSYLGPQFLACQLTAFLQLEKELAATKEQVDVLTAERDSALAAHLLHAKIKSPIEEFERAEGKQTALDEAEAAAAHWRGEWRSLAEENGEMVQETFEILMDQVRHLNPAIDYYMITLDTRWDPKAKRIYNPKAEVQGQPEPVVEQPEPVAEEQRAKEVVAPEGGRCPT</sequence>
<evidence type="ECO:0000313" key="3">
    <source>
        <dbReference type="Proteomes" id="UP001341840"/>
    </source>
</evidence>
<evidence type="ECO:0000256" key="1">
    <source>
        <dbReference type="SAM" id="MobiDB-lite"/>
    </source>
</evidence>
<feature type="compositionally biased region" description="Basic and acidic residues" evidence="1">
    <location>
        <begin position="410"/>
        <end position="426"/>
    </location>
</feature>
<protein>
    <recommendedName>
        <fullName evidence="4">Aminotransferase-like plant mobile domain-containing protein</fullName>
    </recommendedName>
</protein>
<evidence type="ECO:0000313" key="2">
    <source>
        <dbReference type="EMBL" id="MED6211165.1"/>
    </source>
</evidence>
<gene>
    <name evidence="2" type="ORF">PIB30_071022</name>
</gene>
<comment type="caution">
    <text evidence="2">The sequence shown here is derived from an EMBL/GenBank/DDBJ whole genome shotgun (WGS) entry which is preliminary data.</text>
</comment>
<dbReference type="PANTHER" id="PTHR31099:SF49">
    <property type="entry name" value="MYOSIN HEAVY CHAIN-LIKE PROTEIN"/>
    <property type="match status" value="1"/>
</dbReference>
<organism evidence="2 3">
    <name type="scientific">Stylosanthes scabra</name>
    <dbReference type="NCBI Taxonomy" id="79078"/>
    <lineage>
        <taxon>Eukaryota</taxon>
        <taxon>Viridiplantae</taxon>
        <taxon>Streptophyta</taxon>
        <taxon>Embryophyta</taxon>
        <taxon>Tracheophyta</taxon>
        <taxon>Spermatophyta</taxon>
        <taxon>Magnoliopsida</taxon>
        <taxon>eudicotyledons</taxon>
        <taxon>Gunneridae</taxon>
        <taxon>Pentapetalae</taxon>
        <taxon>rosids</taxon>
        <taxon>fabids</taxon>
        <taxon>Fabales</taxon>
        <taxon>Fabaceae</taxon>
        <taxon>Papilionoideae</taxon>
        <taxon>50 kb inversion clade</taxon>
        <taxon>dalbergioids sensu lato</taxon>
        <taxon>Dalbergieae</taxon>
        <taxon>Pterocarpus clade</taxon>
        <taxon>Stylosanthes</taxon>
    </lineage>
</organism>
<dbReference type="PANTHER" id="PTHR31099">
    <property type="entry name" value="OS06G0165300 PROTEIN"/>
    <property type="match status" value="1"/>
</dbReference>
<evidence type="ECO:0008006" key="4">
    <source>
        <dbReference type="Google" id="ProtNLM"/>
    </source>
</evidence>
<dbReference type="Proteomes" id="UP001341840">
    <property type="component" value="Unassembled WGS sequence"/>
</dbReference>
<keyword evidence="3" id="KW-1185">Reference proteome</keyword>
<feature type="region of interest" description="Disordered" evidence="1">
    <location>
        <begin position="585"/>
        <end position="621"/>
    </location>
</feature>
<feature type="region of interest" description="Disordered" evidence="1">
    <location>
        <begin position="397"/>
        <end position="450"/>
    </location>
</feature>